<organism evidence="6 7">
    <name type="scientific">Actinocorallia longicatena</name>
    <dbReference type="NCBI Taxonomy" id="111803"/>
    <lineage>
        <taxon>Bacteria</taxon>
        <taxon>Bacillati</taxon>
        <taxon>Actinomycetota</taxon>
        <taxon>Actinomycetes</taxon>
        <taxon>Streptosporangiales</taxon>
        <taxon>Thermomonosporaceae</taxon>
        <taxon>Actinocorallia</taxon>
    </lineage>
</organism>
<dbReference type="SMART" id="SM00448">
    <property type="entry name" value="REC"/>
    <property type="match status" value="1"/>
</dbReference>
<dbReference type="SUPFAM" id="SSF46894">
    <property type="entry name" value="C-terminal effector domain of the bipartite response regulators"/>
    <property type="match status" value="1"/>
</dbReference>
<gene>
    <name evidence="6" type="ORF">GCM10010468_31510</name>
</gene>
<proteinExistence type="predicted"/>
<evidence type="ECO:0000259" key="5">
    <source>
        <dbReference type="PROSITE" id="PS50110"/>
    </source>
</evidence>
<evidence type="ECO:0000256" key="3">
    <source>
        <dbReference type="PROSITE-ProRule" id="PRU00169"/>
    </source>
</evidence>
<dbReference type="Gene3D" id="3.40.50.2300">
    <property type="match status" value="1"/>
</dbReference>
<keyword evidence="2" id="KW-0238">DNA-binding</keyword>
<evidence type="ECO:0000313" key="6">
    <source>
        <dbReference type="EMBL" id="GAA3212267.1"/>
    </source>
</evidence>
<dbReference type="InterPro" id="IPR039420">
    <property type="entry name" value="WalR-like"/>
</dbReference>
<dbReference type="Pfam" id="PF00072">
    <property type="entry name" value="Response_reg"/>
    <property type="match status" value="1"/>
</dbReference>
<accession>A0ABP6Q8U9</accession>
<sequence>MIRVVIADEVRLFRSGLTALLGTEPDMEMVDAVEDGRTVTTAARVQEADVALVDLELPDMDAFTVTGAVRAAAPQCAVLVLAGRRRPGDLRRAVAAGAAGFVMKDSSPHELTDAIRRVARGERVIDADLAFAELVTAQPAPLTPRELDVLGVAAEGATVGEIAERLHLSRGTVRNYLGRVVAKVGARTRIEAITIARDNGWLLAEARSRGA</sequence>
<dbReference type="RefSeq" id="WP_344828654.1">
    <property type="nucleotide sequence ID" value="NZ_BAAAUV010000007.1"/>
</dbReference>
<dbReference type="Proteomes" id="UP001501237">
    <property type="component" value="Unassembled WGS sequence"/>
</dbReference>
<dbReference type="InterPro" id="IPR016032">
    <property type="entry name" value="Sig_transdc_resp-reg_C-effctor"/>
</dbReference>
<evidence type="ECO:0000256" key="2">
    <source>
        <dbReference type="ARBA" id="ARBA00023125"/>
    </source>
</evidence>
<feature type="domain" description="HTH luxR-type" evidence="4">
    <location>
        <begin position="135"/>
        <end position="200"/>
    </location>
</feature>
<comment type="caution">
    <text evidence="6">The sequence shown here is derived from an EMBL/GenBank/DDBJ whole genome shotgun (WGS) entry which is preliminary data.</text>
</comment>
<reference evidence="7" key="1">
    <citation type="journal article" date="2019" name="Int. J. Syst. Evol. Microbiol.">
        <title>The Global Catalogue of Microorganisms (GCM) 10K type strain sequencing project: providing services to taxonomists for standard genome sequencing and annotation.</title>
        <authorList>
            <consortium name="The Broad Institute Genomics Platform"/>
            <consortium name="The Broad Institute Genome Sequencing Center for Infectious Disease"/>
            <person name="Wu L."/>
            <person name="Ma J."/>
        </authorList>
    </citation>
    <scope>NUCLEOTIDE SEQUENCE [LARGE SCALE GENOMIC DNA]</scope>
    <source>
        <strain evidence="7">JCM 9377</strain>
    </source>
</reference>
<dbReference type="InterPro" id="IPR058245">
    <property type="entry name" value="NreC/VraR/RcsB-like_REC"/>
</dbReference>
<dbReference type="InterPro" id="IPR000792">
    <property type="entry name" value="Tscrpt_reg_LuxR_C"/>
</dbReference>
<dbReference type="PROSITE" id="PS50110">
    <property type="entry name" value="RESPONSE_REGULATORY"/>
    <property type="match status" value="1"/>
</dbReference>
<keyword evidence="7" id="KW-1185">Reference proteome</keyword>
<name>A0ABP6Q8U9_9ACTN</name>
<feature type="modified residue" description="4-aspartylphosphate" evidence="3">
    <location>
        <position position="54"/>
    </location>
</feature>
<evidence type="ECO:0000256" key="1">
    <source>
        <dbReference type="ARBA" id="ARBA00022553"/>
    </source>
</evidence>
<protein>
    <submittedName>
        <fullName evidence="6">Response regulator transcription factor</fullName>
    </submittedName>
</protein>
<evidence type="ECO:0000259" key="4">
    <source>
        <dbReference type="PROSITE" id="PS50043"/>
    </source>
</evidence>
<dbReference type="PROSITE" id="PS50043">
    <property type="entry name" value="HTH_LUXR_2"/>
    <property type="match status" value="1"/>
</dbReference>
<dbReference type="InterPro" id="IPR011006">
    <property type="entry name" value="CheY-like_superfamily"/>
</dbReference>
<feature type="domain" description="Response regulatory" evidence="5">
    <location>
        <begin position="3"/>
        <end position="119"/>
    </location>
</feature>
<dbReference type="CDD" id="cd17535">
    <property type="entry name" value="REC_NarL-like"/>
    <property type="match status" value="1"/>
</dbReference>
<dbReference type="SMART" id="SM00421">
    <property type="entry name" value="HTH_LUXR"/>
    <property type="match status" value="1"/>
</dbReference>
<dbReference type="PANTHER" id="PTHR43214:SF42">
    <property type="entry name" value="TRANSCRIPTIONAL REGULATORY PROTEIN DESR"/>
    <property type="match status" value="1"/>
</dbReference>
<dbReference type="PANTHER" id="PTHR43214">
    <property type="entry name" value="TWO-COMPONENT RESPONSE REGULATOR"/>
    <property type="match status" value="1"/>
</dbReference>
<dbReference type="CDD" id="cd06170">
    <property type="entry name" value="LuxR_C_like"/>
    <property type="match status" value="1"/>
</dbReference>
<dbReference type="PRINTS" id="PR00038">
    <property type="entry name" value="HTHLUXR"/>
</dbReference>
<dbReference type="Pfam" id="PF00196">
    <property type="entry name" value="GerE"/>
    <property type="match status" value="1"/>
</dbReference>
<dbReference type="EMBL" id="BAAAUV010000007">
    <property type="protein sequence ID" value="GAA3212267.1"/>
    <property type="molecule type" value="Genomic_DNA"/>
</dbReference>
<dbReference type="SUPFAM" id="SSF52172">
    <property type="entry name" value="CheY-like"/>
    <property type="match status" value="1"/>
</dbReference>
<keyword evidence="1 3" id="KW-0597">Phosphoprotein</keyword>
<evidence type="ECO:0000313" key="7">
    <source>
        <dbReference type="Proteomes" id="UP001501237"/>
    </source>
</evidence>
<dbReference type="InterPro" id="IPR001789">
    <property type="entry name" value="Sig_transdc_resp-reg_receiver"/>
</dbReference>
<dbReference type="PROSITE" id="PS00622">
    <property type="entry name" value="HTH_LUXR_1"/>
    <property type="match status" value="1"/>
</dbReference>